<evidence type="ECO:0000313" key="3">
    <source>
        <dbReference type="Proteomes" id="UP000601435"/>
    </source>
</evidence>
<comment type="caution">
    <text evidence="2">The sequence shown here is derived from an EMBL/GenBank/DDBJ whole genome shotgun (WGS) entry which is preliminary data.</text>
</comment>
<feature type="non-terminal residue" evidence="2">
    <location>
        <position position="1"/>
    </location>
</feature>
<feature type="compositionally biased region" description="Pro residues" evidence="1">
    <location>
        <begin position="340"/>
        <end position="352"/>
    </location>
</feature>
<gene>
    <name evidence="2" type="primary">RE1</name>
    <name evidence="2" type="ORF">SNEC2469_LOCUS26073</name>
</gene>
<dbReference type="PANTHER" id="PTHR11439:SF467">
    <property type="entry name" value="INTEGRASE CATALYTIC DOMAIN-CONTAINING PROTEIN"/>
    <property type="match status" value="1"/>
</dbReference>
<feature type="compositionally biased region" description="Low complexity" evidence="1">
    <location>
        <begin position="323"/>
        <end position="335"/>
    </location>
</feature>
<feature type="compositionally biased region" description="Low complexity" evidence="1">
    <location>
        <begin position="353"/>
        <end position="363"/>
    </location>
</feature>
<evidence type="ECO:0000313" key="2">
    <source>
        <dbReference type="EMBL" id="CAE7846669.1"/>
    </source>
</evidence>
<dbReference type="OrthoDB" id="448190at2759"/>
<evidence type="ECO:0000256" key="1">
    <source>
        <dbReference type="SAM" id="MobiDB-lite"/>
    </source>
</evidence>
<dbReference type="EMBL" id="CAJNJA010052417">
    <property type="protein sequence ID" value="CAE7846669.1"/>
    <property type="molecule type" value="Genomic_DNA"/>
</dbReference>
<feature type="region of interest" description="Disordered" evidence="1">
    <location>
        <begin position="316"/>
        <end position="394"/>
    </location>
</feature>
<dbReference type="PANTHER" id="PTHR11439">
    <property type="entry name" value="GAG-POL-RELATED RETROTRANSPOSON"/>
    <property type="match status" value="1"/>
</dbReference>
<dbReference type="AlphaFoldDB" id="A0A813A2J1"/>
<keyword evidence="3" id="KW-1185">Reference proteome</keyword>
<dbReference type="Proteomes" id="UP000601435">
    <property type="component" value="Unassembled WGS sequence"/>
</dbReference>
<dbReference type="CDD" id="cd09272">
    <property type="entry name" value="RNase_HI_RT_Ty1"/>
    <property type="match status" value="1"/>
</dbReference>
<sequence length="1037" mass="114438">MPDRAGSLVDVPRDIPTISYDFCFTGFDEEGKLEDCPAQDAESRRALKCMIIHDTATGSVAAVPCESKGDNKYLGLELMRFIQSLGHTTCELRCDAEQATLSLQTAVVRARLRLGMRTIVRNPAISAHSSSGYVEKAVDCVRKLANTLLDMVREKTKLTIGTDSPLFSWAFIHAAFLLNRYRVTGNLTSYERSCGARYSGRIAPFGEPVYAQVTPKQKGNARWLLCVFLSKSVVNDMFIVGGRDGVRLARSIRRTGQPWALEQKLYNELVGKPWNYGSGVIGIGPMSDEHQDGLHEPQALVAPDLLLPAAPHVPVSAPPPPGVAQAVPSGAVPSAHEPVEPNPAMRPVPPATPEALLPPLGLLSPPPTASEPHSMDVSAGREPRAHEEPPRATKKLRLRAVQFGDQSYEVNDDLELDVDSQDYWDAEADLWAATEHGDPADDDWAGHEPQLGAEELAALDMIADSVELSRLCQKGVIRPASDADNIWDMKSLSTKFVRTWRLKKVNGTPRYLRRSRLCAREFRWLDGSREGLFSPATSSDIIRLLPVLFLHHKLADPSTEYCLLSMDIKDAYLQVDQPVPVASKIQLGPGQFGTYIFEKMIPGQRDGSQQWFLHFIRFLSEHFTIAQCDVCPAVIKTPQGPGMVHVDDSLMLLPLQWALKEFLPVVKSKFEVTFDVASKPGDEFSFLKRQHVIMEDMIVIRPPPQYIEHMAEVLGVKPNPRQRTPCIQQLRDKDESALLSAADASKFRAGVGIALYISCDRPDIGYTIRCLASSMASPTMQAMSGLRKLTQYLMNTAGYAIAIQAKPPGTTKLSGFPEPGAEFVLEAYSDADWSGSKKDRRSYGGASYCLNGTYIHYICRAQKSVSLSSMEAEYYAAVGTVSQGLFMQAVIEFMAETKCSLVVYLDNMSAKSFALRQGVSKAAKHIEGRLLWLQNVVQQQRLSLKFVPTHKNLGDLHTKPLAPARLLALLYLHDMVDGCDRPVGQIEFENVQAAHAVKLQVKRARGYYRGASSDALCKRLALVSMMLSMPEGAEACQ</sequence>
<feature type="compositionally biased region" description="Basic and acidic residues" evidence="1">
    <location>
        <begin position="379"/>
        <end position="391"/>
    </location>
</feature>
<proteinExistence type="predicted"/>
<reference evidence="2" key="1">
    <citation type="submission" date="2021-02" db="EMBL/GenBank/DDBJ databases">
        <authorList>
            <person name="Dougan E. K."/>
            <person name="Rhodes N."/>
            <person name="Thang M."/>
            <person name="Chan C."/>
        </authorList>
    </citation>
    <scope>NUCLEOTIDE SEQUENCE</scope>
</reference>
<name>A0A813A2J1_9DINO</name>
<protein>
    <submittedName>
        <fullName evidence="2">RE1 protein</fullName>
    </submittedName>
</protein>
<organism evidence="2 3">
    <name type="scientific">Symbiodinium necroappetens</name>
    <dbReference type="NCBI Taxonomy" id="1628268"/>
    <lineage>
        <taxon>Eukaryota</taxon>
        <taxon>Sar</taxon>
        <taxon>Alveolata</taxon>
        <taxon>Dinophyceae</taxon>
        <taxon>Suessiales</taxon>
        <taxon>Symbiodiniaceae</taxon>
        <taxon>Symbiodinium</taxon>
    </lineage>
</organism>
<accession>A0A813A2J1</accession>